<reference evidence="1" key="1">
    <citation type="submission" date="2023-03" db="EMBL/GenBank/DDBJ databases">
        <title>Massive genome expansion in bonnet fungi (Mycena s.s.) driven by repeated elements and novel gene families across ecological guilds.</title>
        <authorList>
            <consortium name="Lawrence Berkeley National Laboratory"/>
            <person name="Harder C.B."/>
            <person name="Miyauchi S."/>
            <person name="Viragh M."/>
            <person name="Kuo A."/>
            <person name="Thoen E."/>
            <person name="Andreopoulos B."/>
            <person name="Lu D."/>
            <person name="Skrede I."/>
            <person name="Drula E."/>
            <person name="Henrissat B."/>
            <person name="Morin E."/>
            <person name="Kohler A."/>
            <person name="Barry K."/>
            <person name="LaButti K."/>
            <person name="Morin E."/>
            <person name="Salamov A."/>
            <person name="Lipzen A."/>
            <person name="Mereny Z."/>
            <person name="Hegedus B."/>
            <person name="Baldrian P."/>
            <person name="Stursova M."/>
            <person name="Weitz H."/>
            <person name="Taylor A."/>
            <person name="Grigoriev I.V."/>
            <person name="Nagy L.G."/>
            <person name="Martin F."/>
            <person name="Kauserud H."/>
        </authorList>
    </citation>
    <scope>NUCLEOTIDE SEQUENCE</scope>
    <source>
        <strain evidence="1">CBHHK182m</strain>
    </source>
</reference>
<proteinExistence type="predicted"/>
<dbReference type="Proteomes" id="UP001215598">
    <property type="component" value="Unassembled WGS sequence"/>
</dbReference>
<protein>
    <submittedName>
        <fullName evidence="1">Uncharacterized protein</fullName>
    </submittedName>
</protein>
<organism evidence="1 2">
    <name type="scientific">Mycena metata</name>
    <dbReference type="NCBI Taxonomy" id="1033252"/>
    <lineage>
        <taxon>Eukaryota</taxon>
        <taxon>Fungi</taxon>
        <taxon>Dikarya</taxon>
        <taxon>Basidiomycota</taxon>
        <taxon>Agaricomycotina</taxon>
        <taxon>Agaricomycetes</taxon>
        <taxon>Agaricomycetidae</taxon>
        <taxon>Agaricales</taxon>
        <taxon>Marasmiineae</taxon>
        <taxon>Mycenaceae</taxon>
        <taxon>Mycena</taxon>
    </lineage>
</organism>
<evidence type="ECO:0000313" key="2">
    <source>
        <dbReference type="Proteomes" id="UP001215598"/>
    </source>
</evidence>
<name>A0AAD7H5Z8_9AGAR</name>
<dbReference type="EMBL" id="JARKIB010000355">
    <property type="protein sequence ID" value="KAJ7712882.1"/>
    <property type="molecule type" value="Genomic_DNA"/>
</dbReference>
<sequence length="272" mass="29757">MVPTTEPFLVLIRSQLHALPFSHKVQKGDEVCTKAQARVERVVSAVSHIGNWLLSVELVPTTEPFLFERDAALTNQDLGPSRTSSFCCNVSNNPELLGAEMVPTTEPFLFERDAALTNQGLGPSRTSSFCCNVSNNPELLGAEMVPTTEPFLFERDAALTNQGLGPSRTSSFCCNVSNNPELLGAEMVPTTEPFLLRTSIKAQARVERAVTATYPNTSLLLGAEMVPTTEAFLVLRSPRKKRTETSYKAYAYEPFLALRFGLIDAAILGIEL</sequence>
<keyword evidence="2" id="KW-1185">Reference proteome</keyword>
<accession>A0AAD7H5Z8</accession>
<evidence type="ECO:0000313" key="1">
    <source>
        <dbReference type="EMBL" id="KAJ7712882.1"/>
    </source>
</evidence>
<comment type="caution">
    <text evidence="1">The sequence shown here is derived from an EMBL/GenBank/DDBJ whole genome shotgun (WGS) entry which is preliminary data.</text>
</comment>
<gene>
    <name evidence="1" type="ORF">B0H16DRAFT_1479057</name>
</gene>
<dbReference type="AlphaFoldDB" id="A0AAD7H5Z8"/>